<sequence length="91" mass="9974">MITGTTFLSKIKTQLPEVSDTTKMVLSKYTDADQAGIWSKEALAICIELGLIQGTPDHKLNPKRNLTQAEAAVLFSRLLMYCSTDKSDLPG</sequence>
<dbReference type="PROSITE" id="PS51272">
    <property type="entry name" value="SLH"/>
    <property type="match status" value="1"/>
</dbReference>
<evidence type="ECO:0000313" key="3">
    <source>
        <dbReference type="Proteomes" id="UP001174205"/>
    </source>
</evidence>
<name>A0ABT8JDT6_9BACL</name>
<gene>
    <name evidence="2" type="ORF">P5G61_17530</name>
</gene>
<dbReference type="RefSeq" id="WP_301247692.1">
    <property type="nucleotide sequence ID" value="NZ_JAROCD010000008.1"/>
</dbReference>
<evidence type="ECO:0000313" key="2">
    <source>
        <dbReference type="EMBL" id="MDN4603043.1"/>
    </source>
</evidence>
<dbReference type="Pfam" id="PF00395">
    <property type="entry name" value="SLH"/>
    <property type="match status" value="1"/>
</dbReference>
<feature type="domain" description="SLH" evidence="1">
    <location>
        <begin position="26"/>
        <end position="89"/>
    </location>
</feature>
<protein>
    <submittedName>
        <fullName evidence="2">S-layer homology domain-containing protein</fullName>
    </submittedName>
</protein>
<dbReference type="EMBL" id="JAROCD010000008">
    <property type="protein sequence ID" value="MDN4603043.1"/>
    <property type="molecule type" value="Genomic_DNA"/>
</dbReference>
<accession>A0ABT8JDT6</accession>
<evidence type="ECO:0000259" key="1">
    <source>
        <dbReference type="PROSITE" id="PS51272"/>
    </source>
</evidence>
<dbReference type="InterPro" id="IPR001119">
    <property type="entry name" value="SLH_dom"/>
</dbReference>
<dbReference type="Proteomes" id="UP001174205">
    <property type="component" value="Unassembled WGS sequence"/>
</dbReference>
<proteinExistence type="predicted"/>
<reference evidence="2" key="1">
    <citation type="submission" date="2023-03" db="EMBL/GenBank/DDBJ databases">
        <title>MT1 and MT2 Draft Genomes of Novel Species.</title>
        <authorList>
            <person name="Venkateswaran K."/>
        </authorList>
    </citation>
    <scope>NUCLEOTIDE SEQUENCE</scope>
    <source>
        <strain evidence="2">F6_3S_P_1C</strain>
    </source>
</reference>
<comment type="caution">
    <text evidence="2">The sequence shown here is derived from an EMBL/GenBank/DDBJ whole genome shotgun (WGS) entry which is preliminary data.</text>
</comment>
<organism evidence="2 3">
    <name type="scientific">Paenibacillus vandeheii</name>
    <dbReference type="NCBI Taxonomy" id="3035917"/>
    <lineage>
        <taxon>Bacteria</taxon>
        <taxon>Bacillati</taxon>
        <taxon>Bacillota</taxon>
        <taxon>Bacilli</taxon>
        <taxon>Bacillales</taxon>
        <taxon>Paenibacillaceae</taxon>
        <taxon>Paenibacillus</taxon>
    </lineage>
</organism>
<keyword evidence="3" id="KW-1185">Reference proteome</keyword>